<dbReference type="Proteomes" id="UP000068447">
    <property type="component" value="Chromosome"/>
</dbReference>
<dbReference type="STRING" id="1526571.AT746_01585"/>
<evidence type="ECO:0000313" key="1">
    <source>
        <dbReference type="EMBL" id="ALS97099.1"/>
    </source>
</evidence>
<sequence>MISFEKWQTRVADEIQVESNNLRYSCAFYCPTESIDNRTIWSESYIKTRSHVLTSAVYDRDSVSINIANEDYSINNLSDFNLPEGRVLVDATSLQVPELLHILRMLDAKSRNFDVMYVQPTAYTEKKTNAIGVYSFDLSDDGPGAEYLPPYVNYSFDSTLFVCLGYEGHRFGALINSESFSTNYTKGLIGVPPFAVGMEYKSLSANYEHILSTVSSPDSSFSVCGANDPLKAYSFIEQAHRSASYDRRPFSVAPLGTKPVALATLVYAVNNKGVSLVYDFVRKKKGRSSGKDIVHMWSMKVTPTPE</sequence>
<dbReference type="EMBL" id="CP013650">
    <property type="protein sequence ID" value="ALS97099.1"/>
    <property type="molecule type" value="Genomic_DNA"/>
</dbReference>
<proteinExistence type="predicted"/>
<accession>A0A0U2QJ98</accession>
<dbReference type="RefSeq" id="WP_062475515.1">
    <property type="nucleotide sequence ID" value="NZ_CP013650.1"/>
</dbReference>
<dbReference type="AlphaFoldDB" id="A0A0U2QJ98"/>
<evidence type="ECO:0000313" key="2">
    <source>
        <dbReference type="Proteomes" id="UP000068447"/>
    </source>
</evidence>
<protein>
    <submittedName>
        <fullName evidence="1">Uncharacterized protein</fullName>
    </submittedName>
</protein>
<organism evidence="1 2">
    <name type="scientific">Lacimicrobium alkaliphilum</name>
    <dbReference type="NCBI Taxonomy" id="1526571"/>
    <lineage>
        <taxon>Bacteria</taxon>
        <taxon>Pseudomonadati</taxon>
        <taxon>Pseudomonadota</taxon>
        <taxon>Gammaproteobacteria</taxon>
        <taxon>Alteromonadales</taxon>
        <taxon>Alteromonadaceae</taxon>
        <taxon>Lacimicrobium</taxon>
    </lineage>
</organism>
<dbReference type="KEGG" id="lal:AT746_01585"/>
<name>A0A0U2QJ98_9ALTE</name>
<gene>
    <name evidence="1" type="ORF">AT746_01585</name>
</gene>
<reference evidence="1 2" key="1">
    <citation type="submission" date="2015-12" db="EMBL/GenBank/DDBJ databases">
        <title>Complete genome of Lacimicrobium alkaliphilum KCTC 32984.</title>
        <authorList>
            <person name="Kim S.-G."/>
            <person name="Lee Y.-J."/>
        </authorList>
    </citation>
    <scope>NUCLEOTIDE SEQUENCE [LARGE SCALE GENOMIC DNA]</scope>
    <source>
        <strain evidence="1 2">YelD216</strain>
    </source>
</reference>
<keyword evidence="2" id="KW-1185">Reference proteome</keyword>